<dbReference type="InterPro" id="IPR009721">
    <property type="entry name" value="O-acyltransferase_WSD1_C"/>
</dbReference>
<gene>
    <name evidence="2" type="ORF">D9O40_00050</name>
</gene>
<feature type="domain" description="O-acyltransferase WSD1 C-terminal" evidence="1">
    <location>
        <begin position="288"/>
        <end position="419"/>
    </location>
</feature>
<organism evidence="2 3">
    <name type="scientific">Clostridium autoethanogenum</name>
    <dbReference type="NCBI Taxonomy" id="84023"/>
    <lineage>
        <taxon>Bacteria</taxon>
        <taxon>Bacillati</taxon>
        <taxon>Bacillota</taxon>
        <taxon>Clostridia</taxon>
        <taxon>Eubacteriales</taxon>
        <taxon>Clostridiaceae</taxon>
        <taxon>Clostridium</taxon>
    </lineage>
</organism>
<dbReference type="Gene3D" id="3.30.559.30">
    <property type="entry name" value="Nonribosomal peptide synthetase, condensation domain"/>
    <property type="match status" value="1"/>
</dbReference>
<evidence type="ECO:0000313" key="2">
    <source>
        <dbReference type="EMBL" id="RMD04782.1"/>
    </source>
</evidence>
<reference evidence="2 3" key="1">
    <citation type="submission" date="2018-10" db="EMBL/GenBank/DDBJ databases">
        <title>Genome-centric metagenomics revealed C2 chemical producing, CO utilizing Clostridium with novel acetogenic gene cluster.</title>
        <authorList>
            <person name="Kang H."/>
            <person name="Park B."/>
            <person name="Choi I.G."/>
            <person name="Chang I.S."/>
        </authorList>
    </citation>
    <scope>NUCLEOTIDE SEQUENCE [LARGE SCALE GENOMIC DNA]</scope>
    <source>
        <strain evidence="2 3">H21-9</strain>
    </source>
</reference>
<dbReference type="AlphaFoldDB" id="A0A3M0T468"/>
<name>A0A3M0T468_9CLOT</name>
<comment type="caution">
    <text evidence="2">The sequence shown here is derived from an EMBL/GenBank/DDBJ whole genome shotgun (WGS) entry which is preliminary data.</text>
</comment>
<dbReference type="PANTHER" id="PTHR28037">
    <property type="entry name" value="ALCOHOL O-ACETYLTRANSFERASE 1-RELATED"/>
    <property type="match status" value="1"/>
</dbReference>
<dbReference type="Proteomes" id="UP000277999">
    <property type="component" value="Unassembled WGS sequence"/>
</dbReference>
<dbReference type="SUPFAM" id="SSF52777">
    <property type="entry name" value="CoA-dependent acyltransferases"/>
    <property type="match status" value="2"/>
</dbReference>
<evidence type="ECO:0000313" key="3">
    <source>
        <dbReference type="Proteomes" id="UP000277999"/>
    </source>
</evidence>
<dbReference type="InterPro" id="IPR052058">
    <property type="entry name" value="Alcohol_O-acetyltransferase"/>
</dbReference>
<dbReference type="Pfam" id="PF06974">
    <property type="entry name" value="WS_DGAT_C"/>
    <property type="match status" value="1"/>
</dbReference>
<proteinExistence type="predicted"/>
<accession>A0A3M0T468</accession>
<protein>
    <submittedName>
        <fullName evidence="2">DUF1298 domain-containing protein</fullName>
    </submittedName>
</protein>
<dbReference type="EMBL" id="RFAQ01000001">
    <property type="protein sequence ID" value="RMD04782.1"/>
    <property type="molecule type" value="Genomic_DNA"/>
</dbReference>
<sequence>MLHEISKGVSDMLMTDVKRYKAETWDIMQFMFEKFNDHQLHCVIELDSHIDENCLKKAVYMSTWEFPLVICKFVEKKSSPYWQSCKFTTDDIVRIIETEKVYEEIEKCIVLKTDTFKGPQLRLNIIRSSTRDCLCIIINHMLCDAAGFKDYLYMLSSIYSNLKDNPGYTPNFQMSSRSAKQVLDNFSDLDKVKIFFSSSQVSKYNGGIYFPLEGDNNNPFVVIHKITKDRVKFIKKYAKESKTTINDIVIASYIRALQKELHCSHIALPCPVDLRRYIPEKKAQGICNLTSNMVCDIGKDIGENYKETLLKVKKSMEHEKKSFSCLNGPMMLEIIFSLLPYKFAKSLVCKLFHNPPIAMTNIGIIDKEKLSFYGAGVKDAYMNGSIKYNPYFQVALTTFDDEFTFSVNFCGTQKDRQKIQSFLQTLDDELPKLI</sequence>
<evidence type="ECO:0000259" key="1">
    <source>
        <dbReference type="Pfam" id="PF06974"/>
    </source>
</evidence>
<dbReference type="PANTHER" id="PTHR28037:SF1">
    <property type="entry name" value="ALCOHOL O-ACETYLTRANSFERASE 1-RELATED"/>
    <property type="match status" value="1"/>
</dbReference>